<dbReference type="SUPFAM" id="SSF48008">
    <property type="entry name" value="GntR ligand-binding domain-like"/>
    <property type="match status" value="1"/>
</dbReference>
<dbReference type="SMART" id="SM00895">
    <property type="entry name" value="FCD"/>
    <property type="match status" value="1"/>
</dbReference>
<dbReference type="Proteomes" id="UP000198994">
    <property type="component" value="Unassembled WGS sequence"/>
</dbReference>
<evidence type="ECO:0000259" key="4">
    <source>
        <dbReference type="PROSITE" id="PS50949"/>
    </source>
</evidence>
<dbReference type="STRING" id="282683.SAMN04488105_11422"/>
<dbReference type="Pfam" id="PF07729">
    <property type="entry name" value="FCD"/>
    <property type="match status" value="1"/>
</dbReference>
<dbReference type="SMART" id="SM00345">
    <property type="entry name" value="HTH_GNTR"/>
    <property type="match status" value="1"/>
</dbReference>
<dbReference type="PANTHER" id="PTHR43537">
    <property type="entry name" value="TRANSCRIPTIONAL REGULATOR, GNTR FAMILY"/>
    <property type="match status" value="1"/>
</dbReference>
<evidence type="ECO:0000256" key="2">
    <source>
        <dbReference type="ARBA" id="ARBA00023125"/>
    </source>
</evidence>
<evidence type="ECO:0000313" key="5">
    <source>
        <dbReference type="EMBL" id="SDF18348.1"/>
    </source>
</evidence>
<dbReference type="InterPro" id="IPR008920">
    <property type="entry name" value="TF_FadR/GntR_C"/>
</dbReference>
<dbReference type="Gene3D" id="1.20.120.530">
    <property type="entry name" value="GntR ligand-binding domain-like"/>
    <property type="match status" value="1"/>
</dbReference>
<protein>
    <submittedName>
        <fullName evidence="5">Transcriptional regulator, GntR family</fullName>
    </submittedName>
</protein>
<dbReference type="Pfam" id="PF00392">
    <property type="entry name" value="GntR"/>
    <property type="match status" value="1"/>
</dbReference>
<dbReference type="GO" id="GO:0003677">
    <property type="term" value="F:DNA binding"/>
    <property type="evidence" value="ECO:0007669"/>
    <property type="project" value="UniProtKB-KW"/>
</dbReference>
<keyword evidence="1" id="KW-0805">Transcription regulation</keyword>
<feature type="domain" description="HTH gntR-type" evidence="4">
    <location>
        <begin position="27"/>
        <end position="94"/>
    </location>
</feature>
<dbReference type="InterPro" id="IPR036390">
    <property type="entry name" value="WH_DNA-bd_sf"/>
</dbReference>
<name>A0A1G7J0E6_9RHOB</name>
<sequence length="240" mass="27437">MKQPKVAASTNASLLDGDVVAQREAYPTLHARILDSLREDILSAALPEGTPLRQDQLAARYGASRIPVREALLQLEGEGLVRQQANRGYTVSKLSLAEISEEFDLRAMLESDLIMRAIPHLKRKHLADAKEVLDRLEGNHHDTVDAREWGEQNWLFHRILLEPAGRDRTMRIIQTLHRSGGRYVRMHMSLTDSTKRGADREHRRLLRACAERDVHEARRVMSEHILLARDELMVVLGDRR</sequence>
<keyword evidence="2" id="KW-0238">DNA-binding</keyword>
<dbReference type="PANTHER" id="PTHR43537:SF41">
    <property type="entry name" value="TRANSCRIPTIONAL REGULATORY PROTEIN"/>
    <property type="match status" value="1"/>
</dbReference>
<gene>
    <name evidence="5" type="ORF">SAMN04488105_11422</name>
</gene>
<dbReference type="Gene3D" id="1.10.10.10">
    <property type="entry name" value="Winged helix-like DNA-binding domain superfamily/Winged helix DNA-binding domain"/>
    <property type="match status" value="1"/>
</dbReference>
<dbReference type="InterPro" id="IPR011711">
    <property type="entry name" value="GntR_C"/>
</dbReference>
<dbReference type="AlphaFoldDB" id="A0A1G7J0E6"/>
<evidence type="ECO:0000313" key="6">
    <source>
        <dbReference type="Proteomes" id="UP000198994"/>
    </source>
</evidence>
<keyword evidence="3" id="KW-0804">Transcription</keyword>
<dbReference type="InterPro" id="IPR000524">
    <property type="entry name" value="Tscrpt_reg_HTH_GntR"/>
</dbReference>
<dbReference type="OrthoDB" id="7834120at2"/>
<dbReference type="CDD" id="cd07377">
    <property type="entry name" value="WHTH_GntR"/>
    <property type="match status" value="1"/>
</dbReference>
<evidence type="ECO:0000256" key="1">
    <source>
        <dbReference type="ARBA" id="ARBA00023015"/>
    </source>
</evidence>
<dbReference type="RefSeq" id="WP_089962606.1">
    <property type="nucleotide sequence ID" value="NZ_FNAV01000014.1"/>
</dbReference>
<dbReference type="PROSITE" id="PS50949">
    <property type="entry name" value="HTH_GNTR"/>
    <property type="match status" value="1"/>
</dbReference>
<dbReference type="SUPFAM" id="SSF46785">
    <property type="entry name" value="Winged helix' DNA-binding domain"/>
    <property type="match status" value="1"/>
</dbReference>
<evidence type="ECO:0000256" key="3">
    <source>
        <dbReference type="ARBA" id="ARBA00023163"/>
    </source>
</evidence>
<keyword evidence="6" id="KW-1185">Reference proteome</keyword>
<dbReference type="GO" id="GO:0003700">
    <property type="term" value="F:DNA-binding transcription factor activity"/>
    <property type="evidence" value="ECO:0007669"/>
    <property type="project" value="InterPro"/>
</dbReference>
<dbReference type="InterPro" id="IPR036388">
    <property type="entry name" value="WH-like_DNA-bd_sf"/>
</dbReference>
<accession>A0A1G7J0E6</accession>
<organism evidence="5 6">
    <name type="scientific">Salipiger thiooxidans</name>
    <dbReference type="NCBI Taxonomy" id="282683"/>
    <lineage>
        <taxon>Bacteria</taxon>
        <taxon>Pseudomonadati</taxon>
        <taxon>Pseudomonadota</taxon>
        <taxon>Alphaproteobacteria</taxon>
        <taxon>Rhodobacterales</taxon>
        <taxon>Roseobacteraceae</taxon>
        <taxon>Salipiger</taxon>
    </lineage>
</organism>
<reference evidence="6" key="1">
    <citation type="submission" date="2016-10" db="EMBL/GenBank/DDBJ databases">
        <authorList>
            <person name="Varghese N."/>
            <person name="Submissions S."/>
        </authorList>
    </citation>
    <scope>NUCLEOTIDE SEQUENCE [LARGE SCALE GENOMIC DNA]</scope>
    <source>
        <strain evidence="6">DSM 10146</strain>
    </source>
</reference>
<dbReference type="EMBL" id="FNAV01000014">
    <property type="protein sequence ID" value="SDF18348.1"/>
    <property type="molecule type" value="Genomic_DNA"/>
</dbReference>
<proteinExistence type="predicted"/>